<gene>
    <name evidence="2" type="ORF">EEDITHA_LOCUS12592</name>
</gene>
<comment type="caution">
    <text evidence="2">The sequence shown here is derived from an EMBL/GenBank/DDBJ whole genome shotgun (WGS) entry which is preliminary data.</text>
</comment>
<organism evidence="2 3">
    <name type="scientific">Euphydryas editha</name>
    <name type="common">Edith's checkerspot</name>
    <dbReference type="NCBI Taxonomy" id="104508"/>
    <lineage>
        <taxon>Eukaryota</taxon>
        <taxon>Metazoa</taxon>
        <taxon>Ecdysozoa</taxon>
        <taxon>Arthropoda</taxon>
        <taxon>Hexapoda</taxon>
        <taxon>Insecta</taxon>
        <taxon>Pterygota</taxon>
        <taxon>Neoptera</taxon>
        <taxon>Endopterygota</taxon>
        <taxon>Lepidoptera</taxon>
        <taxon>Glossata</taxon>
        <taxon>Ditrysia</taxon>
        <taxon>Papilionoidea</taxon>
        <taxon>Nymphalidae</taxon>
        <taxon>Nymphalinae</taxon>
        <taxon>Euphydryas</taxon>
    </lineage>
</organism>
<feature type="compositionally biased region" description="Acidic residues" evidence="1">
    <location>
        <begin position="50"/>
        <end position="63"/>
    </location>
</feature>
<protein>
    <submittedName>
        <fullName evidence="2">Uncharacterized protein</fullName>
    </submittedName>
</protein>
<dbReference type="Proteomes" id="UP001153954">
    <property type="component" value="Unassembled WGS sequence"/>
</dbReference>
<keyword evidence="3" id="KW-1185">Reference proteome</keyword>
<accession>A0AAU9UHJ7</accession>
<dbReference type="AlphaFoldDB" id="A0AAU9UHJ7"/>
<reference evidence="2" key="1">
    <citation type="submission" date="2022-03" db="EMBL/GenBank/DDBJ databases">
        <authorList>
            <person name="Tunstrom K."/>
        </authorList>
    </citation>
    <scope>NUCLEOTIDE SEQUENCE</scope>
</reference>
<proteinExistence type="predicted"/>
<name>A0AAU9UHJ7_EUPED</name>
<evidence type="ECO:0000313" key="3">
    <source>
        <dbReference type="Proteomes" id="UP001153954"/>
    </source>
</evidence>
<evidence type="ECO:0000256" key="1">
    <source>
        <dbReference type="SAM" id="MobiDB-lite"/>
    </source>
</evidence>
<evidence type="ECO:0000313" key="2">
    <source>
        <dbReference type="EMBL" id="CAH2097356.1"/>
    </source>
</evidence>
<feature type="region of interest" description="Disordered" evidence="1">
    <location>
        <begin position="49"/>
        <end position="94"/>
    </location>
</feature>
<dbReference type="EMBL" id="CAKOGL010000018">
    <property type="protein sequence ID" value="CAH2097356.1"/>
    <property type="molecule type" value="Genomic_DNA"/>
</dbReference>
<sequence length="107" mass="12726">MLFRISRRLKYDDIEDLLARIENEDIFEDEEDMGDISEIDYYPDLKELINEIDDNNDDEEDNENPSTTMEERSLDPFNNSPPRPSNHQPQSNLLGVAAWRLRRRELI</sequence>